<organism evidence="1 2">
    <name type="scientific">Pluteus cervinus</name>
    <dbReference type="NCBI Taxonomy" id="181527"/>
    <lineage>
        <taxon>Eukaryota</taxon>
        <taxon>Fungi</taxon>
        <taxon>Dikarya</taxon>
        <taxon>Basidiomycota</taxon>
        <taxon>Agaricomycotina</taxon>
        <taxon>Agaricomycetes</taxon>
        <taxon>Agaricomycetidae</taxon>
        <taxon>Agaricales</taxon>
        <taxon>Pluteineae</taxon>
        <taxon>Pluteaceae</taxon>
        <taxon>Pluteus</taxon>
    </lineage>
</organism>
<evidence type="ECO:0000313" key="2">
    <source>
        <dbReference type="Proteomes" id="UP000308600"/>
    </source>
</evidence>
<accession>A0ACD3B8E4</accession>
<name>A0ACD3B8E4_9AGAR</name>
<protein>
    <submittedName>
        <fullName evidence="1">Pkinase-domain-containing protein</fullName>
    </submittedName>
</protein>
<sequence>MENDEDVQTQATQQQTQSTQHASQPNGAVDAHLFGYLQPCSATSKLLRIDFWKMNPKYKVGRNTEQNNVVFPGFKVSNLHCEVMWDGRDTDSSVTVKDLSSNGTFINGTKIGKGLTGILRHGNEIAFGTSTPQPQNDGLEDYRFIFRNTVAGPPTVGIHAFYDIHSELGKGSFATVVRAVCRATGEWFAVKIIHGQRNNNREATDQSARRAAFAREIAIMEKLKHPNICGLKEVFADAEPRGDICLVLELVEGGDLLDYILNRDGLTEQQTKHITRQMCSALAYIHSKGVTHRDLKPENVLLTRDDPPVVKVADFGLAKVVDSLTMLRTMCGTPSYLAPEVVRQQNSEGYDNLVDSWSVGVIVFSMLTNSSPFLEDENQRDIRRRISERCIDWSTLHRFNVTSEAQDFIGRLLEEEPTKRMTLTQACSHPWLLSSDSQLPPAGPAPPAPQQAQPIDFNAPNQYIYTMANPAIPESNSSFLDMKPLKISSSSLDNILDSHPYNAAGVINGVQREVSRTPLVRRSHVLQAAANGGAGIPEPSWDMIAHAEAQDKLETSLDAPLEPPTSSPEVPAAPKGQKRVHSELTPLSEDMDSDREMADADAVSGNRRVSRKKGKSSDEDSEEPSEAAETRRSTRSKAAPSPAIKRTANKDEAVPTTRRSARQPQKQARRS</sequence>
<dbReference type="EMBL" id="ML208269">
    <property type="protein sequence ID" value="TFK74274.1"/>
    <property type="molecule type" value="Genomic_DNA"/>
</dbReference>
<evidence type="ECO:0000313" key="1">
    <source>
        <dbReference type="EMBL" id="TFK74274.1"/>
    </source>
</evidence>
<keyword evidence="2" id="KW-1185">Reference proteome</keyword>
<dbReference type="Proteomes" id="UP000308600">
    <property type="component" value="Unassembled WGS sequence"/>
</dbReference>
<proteinExistence type="predicted"/>
<reference evidence="1 2" key="1">
    <citation type="journal article" date="2019" name="Nat. Ecol. Evol.">
        <title>Megaphylogeny resolves global patterns of mushroom evolution.</title>
        <authorList>
            <person name="Varga T."/>
            <person name="Krizsan K."/>
            <person name="Foldi C."/>
            <person name="Dima B."/>
            <person name="Sanchez-Garcia M."/>
            <person name="Sanchez-Ramirez S."/>
            <person name="Szollosi G.J."/>
            <person name="Szarkandi J.G."/>
            <person name="Papp V."/>
            <person name="Albert L."/>
            <person name="Andreopoulos W."/>
            <person name="Angelini C."/>
            <person name="Antonin V."/>
            <person name="Barry K.W."/>
            <person name="Bougher N.L."/>
            <person name="Buchanan P."/>
            <person name="Buyck B."/>
            <person name="Bense V."/>
            <person name="Catcheside P."/>
            <person name="Chovatia M."/>
            <person name="Cooper J."/>
            <person name="Damon W."/>
            <person name="Desjardin D."/>
            <person name="Finy P."/>
            <person name="Geml J."/>
            <person name="Haridas S."/>
            <person name="Hughes K."/>
            <person name="Justo A."/>
            <person name="Karasinski D."/>
            <person name="Kautmanova I."/>
            <person name="Kiss B."/>
            <person name="Kocsube S."/>
            <person name="Kotiranta H."/>
            <person name="LaButti K.M."/>
            <person name="Lechner B.E."/>
            <person name="Liimatainen K."/>
            <person name="Lipzen A."/>
            <person name="Lukacs Z."/>
            <person name="Mihaltcheva S."/>
            <person name="Morgado L.N."/>
            <person name="Niskanen T."/>
            <person name="Noordeloos M.E."/>
            <person name="Ohm R.A."/>
            <person name="Ortiz-Santana B."/>
            <person name="Ovrebo C."/>
            <person name="Racz N."/>
            <person name="Riley R."/>
            <person name="Savchenko A."/>
            <person name="Shiryaev A."/>
            <person name="Soop K."/>
            <person name="Spirin V."/>
            <person name="Szebenyi C."/>
            <person name="Tomsovsky M."/>
            <person name="Tulloss R.E."/>
            <person name="Uehling J."/>
            <person name="Grigoriev I.V."/>
            <person name="Vagvolgyi C."/>
            <person name="Papp T."/>
            <person name="Martin F.M."/>
            <person name="Miettinen O."/>
            <person name="Hibbett D.S."/>
            <person name="Nagy L.G."/>
        </authorList>
    </citation>
    <scope>NUCLEOTIDE SEQUENCE [LARGE SCALE GENOMIC DNA]</scope>
    <source>
        <strain evidence="1 2">NL-1719</strain>
    </source>
</reference>
<gene>
    <name evidence="1" type="ORF">BDN72DRAFT_833606</name>
</gene>